<gene>
    <name evidence="2" type="primary">g5681</name>
    <name evidence="2" type="ORF">VP750_LOCUS4865</name>
</gene>
<name>A0ABP1FVZ5_9CHLO</name>
<feature type="region of interest" description="Disordered" evidence="1">
    <location>
        <begin position="1"/>
        <end position="37"/>
    </location>
</feature>
<organism evidence="2 3">
    <name type="scientific">Coccomyxa viridis</name>
    <dbReference type="NCBI Taxonomy" id="1274662"/>
    <lineage>
        <taxon>Eukaryota</taxon>
        <taxon>Viridiplantae</taxon>
        <taxon>Chlorophyta</taxon>
        <taxon>core chlorophytes</taxon>
        <taxon>Trebouxiophyceae</taxon>
        <taxon>Trebouxiophyceae incertae sedis</taxon>
        <taxon>Coccomyxaceae</taxon>
        <taxon>Coccomyxa</taxon>
    </lineage>
</organism>
<evidence type="ECO:0000313" key="2">
    <source>
        <dbReference type="EMBL" id="CAL5223206.1"/>
    </source>
</evidence>
<sequence>MREHMSTQDAEESPPASATAESGQSQTQEGTAGSKRFTPAQQAVAAAVMVALSRAIKAGKMAALTAKMTLVSNDPATATLLNILPAEVPLPKIRHVEDKASERLLECLTQLAEQCKAA</sequence>
<evidence type="ECO:0000313" key="3">
    <source>
        <dbReference type="Proteomes" id="UP001497392"/>
    </source>
</evidence>
<keyword evidence="3" id="KW-1185">Reference proteome</keyword>
<accession>A0ABP1FVZ5</accession>
<dbReference type="EMBL" id="CAXHTA020000008">
    <property type="protein sequence ID" value="CAL5223206.1"/>
    <property type="molecule type" value="Genomic_DNA"/>
</dbReference>
<protein>
    <submittedName>
        <fullName evidence="2">G5681 protein</fullName>
    </submittedName>
</protein>
<evidence type="ECO:0000256" key="1">
    <source>
        <dbReference type="SAM" id="MobiDB-lite"/>
    </source>
</evidence>
<dbReference type="Proteomes" id="UP001497392">
    <property type="component" value="Unassembled WGS sequence"/>
</dbReference>
<comment type="caution">
    <text evidence="2">The sequence shown here is derived from an EMBL/GenBank/DDBJ whole genome shotgun (WGS) entry which is preliminary data.</text>
</comment>
<reference evidence="2 3" key="1">
    <citation type="submission" date="2024-06" db="EMBL/GenBank/DDBJ databases">
        <authorList>
            <person name="Kraege A."/>
            <person name="Thomma B."/>
        </authorList>
    </citation>
    <scope>NUCLEOTIDE SEQUENCE [LARGE SCALE GENOMIC DNA]</scope>
</reference>
<proteinExistence type="predicted"/>
<feature type="compositionally biased region" description="Low complexity" evidence="1">
    <location>
        <begin position="13"/>
        <end position="22"/>
    </location>
</feature>